<keyword evidence="7" id="KW-0998">Cell outer membrane</keyword>
<dbReference type="InterPro" id="IPR005017">
    <property type="entry name" value="OMPP1/FadL/TodX"/>
</dbReference>
<evidence type="ECO:0000256" key="7">
    <source>
        <dbReference type="ARBA" id="ARBA00023237"/>
    </source>
</evidence>
<feature type="signal peptide" evidence="8">
    <location>
        <begin position="1"/>
        <end position="20"/>
    </location>
</feature>
<evidence type="ECO:0000256" key="3">
    <source>
        <dbReference type="ARBA" id="ARBA00022452"/>
    </source>
</evidence>
<keyword evidence="4" id="KW-0812">Transmembrane</keyword>
<dbReference type="GO" id="GO:0009279">
    <property type="term" value="C:cell outer membrane"/>
    <property type="evidence" value="ECO:0007669"/>
    <property type="project" value="UniProtKB-SubCell"/>
</dbReference>
<dbReference type="Gene3D" id="2.40.160.60">
    <property type="entry name" value="Outer membrane protein transport protein (OMPP1/FadL/TodX)"/>
    <property type="match status" value="1"/>
</dbReference>
<feature type="chain" id="PRO_5012178616" description="Long-chain fatty acid transporter" evidence="8">
    <location>
        <begin position="21"/>
        <end position="411"/>
    </location>
</feature>
<dbReference type="GO" id="GO:0015483">
    <property type="term" value="F:long-chain fatty acid transporting porin activity"/>
    <property type="evidence" value="ECO:0007669"/>
    <property type="project" value="TreeGrafter"/>
</dbReference>
<dbReference type="PANTHER" id="PTHR35093">
    <property type="entry name" value="OUTER MEMBRANE PROTEIN NMB0088-RELATED"/>
    <property type="match status" value="1"/>
</dbReference>
<reference evidence="10" key="1">
    <citation type="submission" date="2017-08" db="EMBL/GenBank/DDBJ databases">
        <title>A dynamic microbial community with high functional redundancy inhabits the cold, oxic subseafloor aquifer.</title>
        <authorList>
            <person name="Tully B.J."/>
            <person name="Wheat C.G."/>
            <person name="Glazer B.T."/>
            <person name="Huber J.A."/>
        </authorList>
    </citation>
    <scope>NUCLEOTIDE SEQUENCE [LARGE SCALE GENOMIC DNA]</scope>
</reference>
<dbReference type="AlphaFoldDB" id="A0A2A4T4P6"/>
<evidence type="ECO:0000313" key="9">
    <source>
        <dbReference type="EMBL" id="PCI28364.1"/>
    </source>
</evidence>
<evidence type="ECO:0000256" key="4">
    <source>
        <dbReference type="ARBA" id="ARBA00022692"/>
    </source>
</evidence>
<sequence length="411" mass="43791">MQLKQLGLSLVSLMAGTGFAWGNGFHSTLSDAASNGMATAGITRMEAATTATDLPAAMPFLEKGVHALGGIARVSSEFEFTNESTGAKAETETPTILGPHLFGVWGNEKFAFGISQTFPFNSGVKWPEDWSGKQVLTELELTIGNTSPVVAFRMGNFGIAAGMDLYDGKITLKKTASYGFDVPVELSGTGKAMGYNASFFYNGDNFAFGVAHHSKFVLDGKGTADFDSSGAPNAPTQAFVDGLLPYGDIDVDLQLPAVTRFGISYKDKKRNPDVFIELTATKTDWSHFENLTVDFESNGSSSVIAKDWQDTVGYQLGATFVVSRSSENTVKVRVGAALDPSPIPEETLDPLTPDTGRTTYAAGLGIVHGDLIWDISYLNVTTKKASSTYSALSGDYEGGAQSIATSFGYHW</sequence>
<protein>
    <recommendedName>
        <fullName evidence="11">Long-chain fatty acid transporter</fullName>
    </recommendedName>
</protein>
<evidence type="ECO:0008006" key="11">
    <source>
        <dbReference type="Google" id="ProtNLM"/>
    </source>
</evidence>
<keyword evidence="5 8" id="KW-0732">Signal</keyword>
<dbReference type="Proteomes" id="UP000218113">
    <property type="component" value="Unassembled WGS sequence"/>
</dbReference>
<gene>
    <name evidence="9" type="ORF">COB67_06540</name>
</gene>
<proteinExistence type="inferred from homology"/>
<comment type="similarity">
    <text evidence="2">Belongs to the OmpP1/FadL family.</text>
</comment>
<dbReference type="SUPFAM" id="SSF56935">
    <property type="entry name" value="Porins"/>
    <property type="match status" value="1"/>
</dbReference>
<name>A0A2A4T4P6_9DELT</name>
<comment type="subcellular location">
    <subcellularLocation>
        <location evidence="1">Cell outer membrane</location>
        <topology evidence="1">Multi-pass membrane protein</topology>
    </subcellularLocation>
</comment>
<evidence type="ECO:0000313" key="10">
    <source>
        <dbReference type="Proteomes" id="UP000218113"/>
    </source>
</evidence>
<keyword evidence="3" id="KW-1134">Transmembrane beta strand</keyword>
<comment type="caution">
    <text evidence="9">The sequence shown here is derived from an EMBL/GenBank/DDBJ whole genome shotgun (WGS) entry which is preliminary data.</text>
</comment>
<keyword evidence="6" id="KW-0472">Membrane</keyword>
<dbReference type="EMBL" id="NVSR01000035">
    <property type="protein sequence ID" value="PCI28364.1"/>
    <property type="molecule type" value="Genomic_DNA"/>
</dbReference>
<evidence type="ECO:0000256" key="8">
    <source>
        <dbReference type="SAM" id="SignalP"/>
    </source>
</evidence>
<dbReference type="Pfam" id="PF03349">
    <property type="entry name" value="Toluene_X"/>
    <property type="match status" value="1"/>
</dbReference>
<dbReference type="PANTHER" id="PTHR35093:SF8">
    <property type="entry name" value="OUTER MEMBRANE PROTEIN NMB0088-RELATED"/>
    <property type="match status" value="1"/>
</dbReference>
<evidence type="ECO:0000256" key="1">
    <source>
        <dbReference type="ARBA" id="ARBA00004571"/>
    </source>
</evidence>
<evidence type="ECO:0000256" key="2">
    <source>
        <dbReference type="ARBA" id="ARBA00008163"/>
    </source>
</evidence>
<accession>A0A2A4T4P6</accession>
<evidence type="ECO:0000256" key="6">
    <source>
        <dbReference type="ARBA" id="ARBA00023136"/>
    </source>
</evidence>
<evidence type="ECO:0000256" key="5">
    <source>
        <dbReference type="ARBA" id="ARBA00022729"/>
    </source>
</evidence>
<organism evidence="9 10">
    <name type="scientific">SAR324 cluster bacterium</name>
    <dbReference type="NCBI Taxonomy" id="2024889"/>
    <lineage>
        <taxon>Bacteria</taxon>
        <taxon>Deltaproteobacteria</taxon>
        <taxon>SAR324 cluster</taxon>
    </lineage>
</organism>